<dbReference type="EMBL" id="CADEAL010001431">
    <property type="protein sequence ID" value="CAB1432352.1"/>
    <property type="molecule type" value="Genomic_DNA"/>
</dbReference>
<reference evidence="1" key="1">
    <citation type="submission" date="2020-03" db="EMBL/GenBank/DDBJ databases">
        <authorList>
            <person name="Weist P."/>
        </authorList>
    </citation>
    <scope>NUCLEOTIDE SEQUENCE</scope>
</reference>
<evidence type="ECO:0000313" key="2">
    <source>
        <dbReference type="Proteomes" id="UP001153269"/>
    </source>
</evidence>
<comment type="caution">
    <text evidence="1">The sequence shown here is derived from an EMBL/GenBank/DDBJ whole genome shotgun (WGS) entry which is preliminary data.</text>
</comment>
<name>A0A9N7UKX5_PLEPL</name>
<accession>A0A9N7UKX5</accession>
<evidence type="ECO:0000313" key="1">
    <source>
        <dbReference type="EMBL" id="CAB1432352.1"/>
    </source>
</evidence>
<proteinExistence type="predicted"/>
<dbReference type="AlphaFoldDB" id="A0A9N7UKX5"/>
<dbReference type="Proteomes" id="UP001153269">
    <property type="component" value="Unassembled WGS sequence"/>
</dbReference>
<keyword evidence="2" id="KW-1185">Reference proteome</keyword>
<protein>
    <submittedName>
        <fullName evidence="1">Uncharacterized protein</fullName>
    </submittedName>
</protein>
<gene>
    <name evidence="1" type="ORF">PLEPLA_LOCUS20415</name>
</gene>
<organism evidence="1 2">
    <name type="scientific">Pleuronectes platessa</name>
    <name type="common">European plaice</name>
    <dbReference type="NCBI Taxonomy" id="8262"/>
    <lineage>
        <taxon>Eukaryota</taxon>
        <taxon>Metazoa</taxon>
        <taxon>Chordata</taxon>
        <taxon>Craniata</taxon>
        <taxon>Vertebrata</taxon>
        <taxon>Euteleostomi</taxon>
        <taxon>Actinopterygii</taxon>
        <taxon>Neopterygii</taxon>
        <taxon>Teleostei</taxon>
        <taxon>Neoteleostei</taxon>
        <taxon>Acanthomorphata</taxon>
        <taxon>Carangaria</taxon>
        <taxon>Pleuronectiformes</taxon>
        <taxon>Pleuronectoidei</taxon>
        <taxon>Pleuronectidae</taxon>
        <taxon>Pleuronectes</taxon>
    </lineage>
</organism>
<sequence>MGAGAREQVEHPAPVFHSLSSSAALFTVYRGNMTRASTEAQPTGSYNQRVLSKEFRGQFTDAATADTDDDYIESCRCVTQHIPAPDSLDSGRSSIFEAAHKPPNRALPEIFQSHPCDVGTYVRRFHCGRSGSLWFCSSPWTELAAHLSAGIGTPCPRDLNLQNKRGRAKS</sequence>